<keyword evidence="2" id="KW-1185">Reference proteome</keyword>
<evidence type="ECO:0000313" key="2">
    <source>
        <dbReference type="Proteomes" id="UP000004508"/>
    </source>
</evidence>
<protein>
    <submittedName>
        <fullName evidence="1">Uncharacterized protein</fullName>
    </submittedName>
</protein>
<dbReference type="RefSeq" id="WP_007905070.1">
    <property type="nucleotide sequence ID" value="NZ_ADVG01000001.1"/>
</dbReference>
<sequence length="193" mass="21402">MQHRHTTQTAQVYHMPLAALIEQMRTAQATLSLSAILPPSVPVAERSEGQEVIAELSFEQGRITRCQLCLRTSRRVLMQQGEALQVLNGVSALPWQVHAHQHDHEAETAPVSAITATSSTTEASVHVPLQAVPVEQAPLAALPVRVRHVFLLSNGQRTPQDIANVLRLPLGEVERFIQILQKRNLMTWQLRAS</sequence>
<comment type="caution">
    <text evidence="1">The sequence shown here is derived from an EMBL/GenBank/DDBJ whole genome shotgun (WGS) entry which is preliminary data.</text>
</comment>
<evidence type="ECO:0000313" key="1">
    <source>
        <dbReference type="EMBL" id="EFH88872.1"/>
    </source>
</evidence>
<dbReference type="EMBL" id="ADVG01000001">
    <property type="protein sequence ID" value="EFH88872.1"/>
    <property type="molecule type" value="Genomic_DNA"/>
</dbReference>
<organism evidence="1 2">
    <name type="scientific">Ktedonobacter racemifer DSM 44963</name>
    <dbReference type="NCBI Taxonomy" id="485913"/>
    <lineage>
        <taxon>Bacteria</taxon>
        <taxon>Bacillati</taxon>
        <taxon>Chloroflexota</taxon>
        <taxon>Ktedonobacteria</taxon>
        <taxon>Ktedonobacterales</taxon>
        <taxon>Ktedonobacteraceae</taxon>
        <taxon>Ktedonobacter</taxon>
    </lineage>
</organism>
<dbReference type="Proteomes" id="UP000004508">
    <property type="component" value="Unassembled WGS sequence"/>
</dbReference>
<proteinExistence type="predicted"/>
<gene>
    <name evidence="1" type="ORF">Krac_10377</name>
</gene>
<dbReference type="STRING" id="485913.Krac_10377"/>
<name>D6TGU3_KTERA</name>
<dbReference type="AlphaFoldDB" id="D6TGU3"/>
<reference evidence="1 2" key="1">
    <citation type="journal article" date="2011" name="Stand. Genomic Sci.">
        <title>Non-contiguous finished genome sequence and contextual data of the filamentous soil bacterium Ktedonobacter racemifer type strain (SOSP1-21).</title>
        <authorList>
            <person name="Chang Y.J."/>
            <person name="Land M."/>
            <person name="Hauser L."/>
            <person name="Chertkov O."/>
            <person name="Del Rio T.G."/>
            <person name="Nolan M."/>
            <person name="Copeland A."/>
            <person name="Tice H."/>
            <person name="Cheng J.F."/>
            <person name="Lucas S."/>
            <person name="Han C."/>
            <person name="Goodwin L."/>
            <person name="Pitluck S."/>
            <person name="Ivanova N."/>
            <person name="Ovchinikova G."/>
            <person name="Pati A."/>
            <person name="Chen A."/>
            <person name="Palaniappan K."/>
            <person name="Mavromatis K."/>
            <person name="Liolios K."/>
            <person name="Brettin T."/>
            <person name="Fiebig A."/>
            <person name="Rohde M."/>
            <person name="Abt B."/>
            <person name="Goker M."/>
            <person name="Detter J.C."/>
            <person name="Woyke T."/>
            <person name="Bristow J."/>
            <person name="Eisen J.A."/>
            <person name="Markowitz V."/>
            <person name="Hugenholtz P."/>
            <person name="Kyrpides N.C."/>
            <person name="Klenk H.P."/>
            <person name="Lapidus A."/>
        </authorList>
    </citation>
    <scope>NUCLEOTIDE SEQUENCE [LARGE SCALE GENOMIC DNA]</scope>
    <source>
        <strain evidence="2">DSM 44963</strain>
    </source>
</reference>
<accession>D6TGU3</accession>
<dbReference type="InParanoid" id="D6TGU3"/>